<proteinExistence type="predicted"/>
<feature type="repeat" description="TPR" evidence="3">
    <location>
        <begin position="127"/>
        <end position="160"/>
    </location>
</feature>
<dbReference type="PANTHER" id="PTHR44186:SF1">
    <property type="entry name" value="BARDET-BIEDL SYNDROME 4 PROTEIN"/>
    <property type="match status" value="1"/>
</dbReference>
<dbReference type="InterPro" id="IPR019734">
    <property type="entry name" value="TPR_rpt"/>
</dbReference>
<dbReference type="Proteomes" id="UP000265926">
    <property type="component" value="Unassembled WGS sequence"/>
</dbReference>
<accession>A0A399SSJ4</accession>
<protein>
    <submittedName>
        <fullName evidence="4">Tetratricopeptide repeat protein</fullName>
    </submittedName>
</protein>
<evidence type="ECO:0000313" key="5">
    <source>
        <dbReference type="Proteomes" id="UP000265926"/>
    </source>
</evidence>
<dbReference type="Pfam" id="PF13181">
    <property type="entry name" value="TPR_8"/>
    <property type="match status" value="1"/>
</dbReference>
<keyword evidence="5" id="KW-1185">Reference proteome</keyword>
<dbReference type="InterPro" id="IPR011990">
    <property type="entry name" value="TPR-like_helical_dom_sf"/>
</dbReference>
<dbReference type="Gene3D" id="1.25.40.10">
    <property type="entry name" value="Tetratricopeptide repeat domain"/>
    <property type="match status" value="1"/>
</dbReference>
<dbReference type="AlphaFoldDB" id="A0A399SSJ4"/>
<evidence type="ECO:0000256" key="3">
    <source>
        <dbReference type="PROSITE-ProRule" id="PRU00339"/>
    </source>
</evidence>
<reference evidence="4 5" key="1">
    <citation type="submission" date="2018-08" db="EMBL/GenBank/DDBJ databases">
        <title>Pallidiluteibacterium maritimus gen. nov., sp. nov., isolated from coastal sediment.</title>
        <authorList>
            <person name="Zhou L.Y."/>
        </authorList>
    </citation>
    <scope>NUCLEOTIDE SEQUENCE [LARGE SCALE GENOMIC DNA]</scope>
    <source>
        <strain evidence="4 5">XSD2</strain>
    </source>
</reference>
<dbReference type="SUPFAM" id="SSF48452">
    <property type="entry name" value="TPR-like"/>
    <property type="match status" value="1"/>
</dbReference>
<evidence type="ECO:0000313" key="4">
    <source>
        <dbReference type="EMBL" id="RIJ45894.1"/>
    </source>
</evidence>
<dbReference type="SMART" id="SM00028">
    <property type="entry name" value="TPR"/>
    <property type="match status" value="2"/>
</dbReference>
<comment type="caution">
    <text evidence="4">The sequence shown here is derived from an EMBL/GenBank/DDBJ whole genome shotgun (WGS) entry which is preliminary data.</text>
</comment>
<keyword evidence="2 3" id="KW-0802">TPR repeat</keyword>
<gene>
    <name evidence="4" type="ORF">D1614_21540</name>
</gene>
<organism evidence="4 5">
    <name type="scientific">Maribellus luteus</name>
    <dbReference type="NCBI Taxonomy" id="2305463"/>
    <lineage>
        <taxon>Bacteria</taxon>
        <taxon>Pseudomonadati</taxon>
        <taxon>Bacteroidota</taxon>
        <taxon>Bacteroidia</taxon>
        <taxon>Marinilabiliales</taxon>
        <taxon>Prolixibacteraceae</taxon>
        <taxon>Maribellus</taxon>
    </lineage>
</organism>
<dbReference type="OrthoDB" id="1100173at2"/>
<name>A0A399SSJ4_9BACT</name>
<dbReference type="PANTHER" id="PTHR44186">
    <property type="match status" value="1"/>
</dbReference>
<dbReference type="PROSITE" id="PS50005">
    <property type="entry name" value="TPR"/>
    <property type="match status" value="1"/>
</dbReference>
<evidence type="ECO:0000256" key="2">
    <source>
        <dbReference type="ARBA" id="ARBA00022803"/>
    </source>
</evidence>
<sequence>MQSLRYQRLKQPGISIVYVTVWHTYTLPPIYEMNEQYNIEEIRQLEKNLSEKPDDTDLMNKLAIGYLNCREADSFNKVDDLLKKAFEIKPSIKTSNNYAYQIITDRDDYEKGIEILKPFVDKKPKSFMPYNVIGYAYLMKGNYEKAKFYFEKAMTLSQTEMVEIIHNLAVCENHLGNPQKALNLYDKSIAINDKDNESKFNKAVCLYELGSHSEIEEIIQTIRKSAAYKDSTAWVSSSELSELYYLQGDLQNAYDFFLQNPFTPDLISDLVSSFLLFNYDKPKFQKLVNEQVGEKNEWINELNDPKDEDYYDYSDEERIEQTKKLENEIHTLKSIELHLTKPPQLNPAKLYMTTFCGCMLYDCKIHRTQFDE</sequence>
<evidence type="ECO:0000256" key="1">
    <source>
        <dbReference type="ARBA" id="ARBA00022737"/>
    </source>
</evidence>
<keyword evidence="1" id="KW-0677">Repeat</keyword>
<dbReference type="EMBL" id="QWGR01000019">
    <property type="protein sequence ID" value="RIJ45894.1"/>
    <property type="molecule type" value="Genomic_DNA"/>
</dbReference>